<sequence length="155" mass="18380">MGDSHKFHLVKWTKICEPIRKWWFGSQNLRRFNQALLEKWLWWYGTEWEALWWQVVEVKYGSLLGGWCSEVVRGPYVVSLSKNIRRGWDSFCLFCPLLWEMGVWCGFGMICGVRKVKELIEGWHVGLPRQRQSGIWTAIPHCHVVSMAGEKFEDF</sequence>
<gene>
    <name evidence="1" type="ORF">FSB_LOCUS15884</name>
</gene>
<protein>
    <recommendedName>
        <fullName evidence="2">Reverse transcriptase zinc-binding domain-containing protein</fullName>
    </recommendedName>
</protein>
<accession>A0A2N9FL37</accession>
<proteinExistence type="predicted"/>
<dbReference type="EMBL" id="OIVN01000965">
    <property type="protein sequence ID" value="SPC88002.1"/>
    <property type="molecule type" value="Genomic_DNA"/>
</dbReference>
<name>A0A2N9FL37_FAGSY</name>
<evidence type="ECO:0008006" key="2">
    <source>
        <dbReference type="Google" id="ProtNLM"/>
    </source>
</evidence>
<dbReference type="AlphaFoldDB" id="A0A2N9FL37"/>
<organism evidence="1">
    <name type="scientific">Fagus sylvatica</name>
    <name type="common">Beechnut</name>
    <dbReference type="NCBI Taxonomy" id="28930"/>
    <lineage>
        <taxon>Eukaryota</taxon>
        <taxon>Viridiplantae</taxon>
        <taxon>Streptophyta</taxon>
        <taxon>Embryophyta</taxon>
        <taxon>Tracheophyta</taxon>
        <taxon>Spermatophyta</taxon>
        <taxon>Magnoliopsida</taxon>
        <taxon>eudicotyledons</taxon>
        <taxon>Gunneridae</taxon>
        <taxon>Pentapetalae</taxon>
        <taxon>rosids</taxon>
        <taxon>fabids</taxon>
        <taxon>Fagales</taxon>
        <taxon>Fagaceae</taxon>
        <taxon>Fagus</taxon>
    </lineage>
</organism>
<reference evidence="1" key="1">
    <citation type="submission" date="2018-02" db="EMBL/GenBank/DDBJ databases">
        <authorList>
            <person name="Cohen D.B."/>
            <person name="Kent A.D."/>
        </authorList>
    </citation>
    <scope>NUCLEOTIDE SEQUENCE</scope>
</reference>
<evidence type="ECO:0000313" key="1">
    <source>
        <dbReference type="EMBL" id="SPC88002.1"/>
    </source>
</evidence>